<dbReference type="EMBL" id="LFRF01000013">
    <property type="protein sequence ID" value="KND90387.1"/>
    <property type="molecule type" value="Genomic_DNA"/>
</dbReference>
<dbReference type="PROSITE" id="PS50102">
    <property type="entry name" value="RRM"/>
    <property type="match status" value="2"/>
</dbReference>
<dbReference type="InterPro" id="IPR035979">
    <property type="entry name" value="RBD_domain_sf"/>
</dbReference>
<feature type="region of interest" description="Disordered" evidence="3">
    <location>
        <begin position="642"/>
        <end position="679"/>
    </location>
</feature>
<dbReference type="PANTHER" id="PTHR23003">
    <property type="entry name" value="RNA RECOGNITION MOTIF RRM DOMAIN CONTAINING PROTEIN"/>
    <property type="match status" value="1"/>
</dbReference>
<feature type="domain" description="RRM" evidence="4">
    <location>
        <begin position="320"/>
        <end position="405"/>
    </location>
</feature>
<evidence type="ECO:0000259" key="4">
    <source>
        <dbReference type="PROSITE" id="PS50102"/>
    </source>
</evidence>
<dbReference type="Proteomes" id="UP000036947">
    <property type="component" value="Unassembled WGS sequence"/>
</dbReference>
<dbReference type="InterPro" id="IPR000504">
    <property type="entry name" value="RRM_dom"/>
</dbReference>
<dbReference type="Gene3D" id="3.30.70.330">
    <property type="match status" value="2"/>
</dbReference>
<dbReference type="InterPro" id="IPR012677">
    <property type="entry name" value="Nucleotide-bd_a/b_plait_sf"/>
</dbReference>
<evidence type="ECO:0000256" key="1">
    <source>
        <dbReference type="ARBA" id="ARBA00022884"/>
    </source>
</evidence>
<dbReference type="GO" id="GO:0005737">
    <property type="term" value="C:cytoplasm"/>
    <property type="evidence" value="ECO:0007669"/>
    <property type="project" value="TreeGrafter"/>
</dbReference>
<evidence type="ECO:0000313" key="6">
    <source>
        <dbReference type="Proteomes" id="UP000036947"/>
    </source>
</evidence>
<reference evidence="5 6" key="1">
    <citation type="journal article" date="2015" name="BMC Genomics">
        <title>The genome of the truffle-parasite Tolypocladium ophioglossoides and the evolution of antifungal peptaibiotics.</title>
        <authorList>
            <person name="Quandt C.A."/>
            <person name="Bushley K.E."/>
            <person name="Spatafora J.W."/>
        </authorList>
    </citation>
    <scope>NUCLEOTIDE SEQUENCE [LARGE SCALE GENOMIC DNA]</scope>
    <source>
        <strain evidence="5 6">CBS 100239</strain>
    </source>
</reference>
<protein>
    <submittedName>
        <fullName evidence="5">Meiotic activator RIM4</fullName>
    </submittedName>
</protein>
<evidence type="ECO:0000256" key="2">
    <source>
        <dbReference type="PROSITE-ProRule" id="PRU00176"/>
    </source>
</evidence>
<feature type="region of interest" description="Disordered" evidence="3">
    <location>
        <begin position="43"/>
        <end position="112"/>
    </location>
</feature>
<dbReference type="InterPro" id="IPR050374">
    <property type="entry name" value="RRT5_SRSF_SR"/>
</dbReference>
<feature type="region of interest" description="Disordered" evidence="3">
    <location>
        <begin position="532"/>
        <end position="580"/>
    </location>
</feature>
<dbReference type="GO" id="GO:0003729">
    <property type="term" value="F:mRNA binding"/>
    <property type="evidence" value="ECO:0007669"/>
    <property type="project" value="TreeGrafter"/>
</dbReference>
<evidence type="ECO:0000256" key="3">
    <source>
        <dbReference type="SAM" id="MobiDB-lite"/>
    </source>
</evidence>
<dbReference type="STRING" id="1163406.A0A0L0N8M8"/>
<proteinExistence type="predicted"/>
<dbReference type="Pfam" id="PF00076">
    <property type="entry name" value="RRM_1"/>
    <property type="match status" value="2"/>
</dbReference>
<dbReference type="AlphaFoldDB" id="A0A0L0N8M8"/>
<feature type="region of interest" description="Disordered" evidence="3">
    <location>
        <begin position="433"/>
        <end position="457"/>
    </location>
</feature>
<name>A0A0L0N8M8_TOLOC</name>
<organism evidence="5 6">
    <name type="scientific">Tolypocladium ophioglossoides (strain CBS 100239)</name>
    <name type="common">Snaketongue truffleclub</name>
    <name type="synonym">Elaphocordyceps ophioglossoides</name>
    <dbReference type="NCBI Taxonomy" id="1163406"/>
    <lineage>
        <taxon>Eukaryota</taxon>
        <taxon>Fungi</taxon>
        <taxon>Dikarya</taxon>
        <taxon>Ascomycota</taxon>
        <taxon>Pezizomycotina</taxon>
        <taxon>Sordariomycetes</taxon>
        <taxon>Hypocreomycetidae</taxon>
        <taxon>Hypocreales</taxon>
        <taxon>Ophiocordycipitaceae</taxon>
        <taxon>Tolypocladium</taxon>
    </lineage>
</organism>
<gene>
    <name evidence="5" type="ORF">TOPH_04989</name>
</gene>
<comment type="caution">
    <text evidence="5">The sequence shown here is derived from an EMBL/GenBank/DDBJ whole genome shotgun (WGS) entry which is preliminary data.</text>
</comment>
<dbReference type="OrthoDB" id="410044at2759"/>
<dbReference type="CDD" id="cd00590">
    <property type="entry name" value="RRM_SF"/>
    <property type="match status" value="1"/>
</dbReference>
<dbReference type="GO" id="GO:0005634">
    <property type="term" value="C:nucleus"/>
    <property type="evidence" value="ECO:0007669"/>
    <property type="project" value="TreeGrafter"/>
</dbReference>
<feature type="compositionally biased region" description="Polar residues" evidence="3">
    <location>
        <begin position="77"/>
        <end position="87"/>
    </location>
</feature>
<evidence type="ECO:0000313" key="5">
    <source>
        <dbReference type="EMBL" id="KND90387.1"/>
    </source>
</evidence>
<feature type="compositionally biased region" description="Low complexity" evidence="3">
    <location>
        <begin position="549"/>
        <end position="569"/>
    </location>
</feature>
<keyword evidence="6" id="KW-1185">Reference proteome</keyword>
<accession>A0A0L0N8M8</accession>
<feature type="domain" description="RRM" evidence="4">
    <location>
        <begin position="136"/>
        <end position="214"/>
    </location>
</feature>
<keyword evidence="1 2" id="KW-0694">RNA-binding</keyword>
<sequence length="679" mass="74038">MPPACQKPERKPSLGQGLNLHSMRKAASCESLSMDNLALSDDERYRGGARCETTRDVSPGPKTRAQDKKPASEDGTPISTRSSNFLVGSSEDDDVFTDGSNDGFHAAPNPREAKEVAVYQDSGDRADPQTMYAGSSCMFVANLPQHFSDRLLEEEVTKAFSQFGIVFVKIKRDGRGMPFAFCQYTNDVDARNAMIKGKGTVILERPCRTEMARAHTSFVVYKLSGQRIRLSEARDLLRRLGEVAKTEYLNEGLRVIARLPQAVIATYKMYDPRRDPLRTFANDPTFCVKIYDPKALSGQGSASNAPREGGFLKQYDRDRRSAYVGNLPPSMTRDVLKSLASSCGEVLDVQLHLKEVQGGGGQKTCFAFLEFTRPDAPNELVEAMVCSKNNTEIDGYRIRVERKQSRPIETPRRVLPQAGDTHERFSGRRPRVGSFELEKPSGGRFGTPPGSMGWQSRRAPYASNSFTPGRSRYPRPSILGSGASPAGSIFEPVMPAFAASPDGFAGPCQIGSAAAGLSAKKSVDFDLSHRSESCSSVNSVSGPEDAYVTSKPTTPKAAGTTATSSAKKASASRKVEAPAPPTAMPWMPPYPPFGYPYMGAPMTPQTNPGFMYPGYMQPPMYHPMYDMYGNMLMSPTHMMPSFGAPVSNETPARPDDDKASDGSGEKPDTNHFKGKGRAY</sequence>
<dbReference type="SMART" id="SM00360">
    <property type="entry name" value="RRM"/>
    <property type="match status" value="2"/>
</dbReference>
<feature type="compositionally biased region" description="Basic and acidic residues" evidence="3">
    <location>
        <begin position="652"/>
        <end position="671"/>
    </location>
</feature>
<dbReference type="SUPFAM" id="SSF54928">
    <property type="entry name" value="RNA-binding domain, RBD"/>
    <property type="match status" value="2"/>
</dbReference>